<dbReference type="InterPro" id="IPR014755">
    <property type="entry name" value="Cu-Rt/internalin_Ig-like"/>
</dbReference>
<evidence type="ECO:0000256" key="2">
    <source>
        <dbReference type="ARBA" id="ARBA00022723"/>
    </source>
</evidence>
<dbReference type="RefSeq" id="WP_124343443.1">
    <property type="nucleotide sequence ID" value="NZ_BHYL01000210.1"/>
</dbReference>
<feature type="region of interest" description="Disordered" evidence="5">
    <location>
        <begin position="11"/>
        <end position="32"/>
    </location>
</feature>
<feature type="transmembrane region" description="Helical" evidence="6">
    <location>
        <begin position="221"/>
        <end position="241"/>
    </location>
</feature>
<dbReference type="OrthoDB" id="5242236at2"/>
<evidence type="ECO:0000256" key="1">
    <source>
        <dbReference type="ARBA" id="ARBA00004196"/>
    </source>
</evidence>
<keyword evidence="6" id="KW-0812">Transmembrane</keyword>
<comment type="subcellular location">
    <subcellularLocation>
        <location evidence="1">Cell envelope</location>
    </subcellularLocation>
</comment>
<dbReference type="EMBL" id="BHYL01000210">
    <property type="protein sequence ID" value="GCD20934.1"/>
    <property type="molecule type" value="Genomic_DNA"/>
</dbReference>
<feature type="compositionally biased region" description="Gly residues" evidence="5">
    <location>
        <begin position="251"/>
        <end position="269"/>
    </location>
</feature>
<feature type="region of interest" description="Disordered" evidence="5">
    <location>
        <begin position="162"/>
        <end position="214"/>
    </location>
</feature>
<feature type="region of interest" description="Disordered" evidence="5">
    <location>
        <begin position="245"/>
        <end position="282"/>
    </location>
</feature>
<name>A0A401V1Z8_9CELL</name>
<dbReference type="AlphaFoldDB" id="A0A401V1Z8"/>
<dbReference type="GO" id="GO:0005886">
    <property type="term" value="C:plasma membrane"/>
    <property type="evidence" value="ECO:0007669"/>
    <property type="project" value="TreeGrafter"/>
</dbReference>
<organism evidence="8 9">
    <name type="scientific">Cellulomonas algicola</name>
    <dbReference type="NCBI Taxonomy" id="2071633"/>
    <lineage>
        <taxon>Bacteria</taxon>
        <taxon>Bacillati</taxon>
        <taxon>Actinomycetota</taxon>
        <taxon>Actinomycetes</taxon>
        <taxon>Micrococcales</taxon>
        <taxon>Cellulomonadaceae</taxon>
        <taxon>Cellulomonas</taxon>
    </lineage>
</organism>
<dbReference type="InterPro" id="IPR007348">
    <property type="entry name" value="CopC_dom"/>
</dbReference>
<dbReference type="Gene3D" id="2.60.40.1220">
    <property type="match status" value="1"/>
</dbReference>
<dbReference type="GO" id="GO:0030313">
    <property type="term" value="C:cell envelope"/>
    <property type="evidence" value="ECO:0007669"/>
    <property type="project" value="UniProtKB-SubCell"/>
</dbReference>
<dbReference type="Pfam" id="PF04234">
    <property type="entry name" value="CopC"/>
    <property type="match status" value="1"/>
</dbReference>
<reference evidence="8 9" key="1">
    <citation type="submission" date="2018-11" db="EMBL/GenBank/DDBJ databases">
        <title>Draft genome sequence of Cellulomonas takizawaensis strain TKZ-21.</title>
        <authorList>
            <person name="Yamamura H."/>
            <person name="Hayashi T."/>
            <person name="Hamada M."/>
            <person name="Serisawa Y."/>
            <person name="Matsuyama K."/>
            <person name="Nakagawa Y."/>
            <person name="Otoguro M."/>
            <person name="Yanagida F."/>
            <person name="Hayakawa M."/>
        </authorList>
    </citation>
    <scope>NUCLEOTIDE SEQUENCE [LARGE SCALE GENOMIC DNA]</scope>
    <source>
        <strain evidence="8 9">TKZ-21</strain>
    </source>
</reference>
<feature type="compositionally biased region" description="Low complexity" evidence="5">
    <location>
        <begin position="270"/>
        <end position="282"/>
    </location>
</feature>
<comment type="caution">
    <text evidence="8">The sequence shown here is derived from an EMBL/GenBank/DDBJ whole genome shotgun (WGS) entry which is preliminary data.</text>
</comment>
<evidence type="ECO:0000256" key="3">
    <source>
        <dbReference type="ARBA" id="ARBA00022729"/>
    </source>
</evidence>
<dbReference type="InterPro" id="IPR014756">
    <property type="entry name" value="Ig_E-set"/>
</dbReference>
<dbReference type="GO" id="GO:0006825">
    <property type="term" value="P:copper ion transport"/>
    <property type="evidence" value="ECO:0007669"/>
    <property type="project" value="InterPro"/>
</dbReference>
<feature type="domain" description="CopC" evidence="7">
    <location>
        <begin position="62"/>
        <end position="154"/>
    </location>
</feature>
<keyword evidence="2" id="KW-0479">Metal-binding</keyword>
<evidence type="ECO:0000256" key="4">
    <source>
        <dbReference type="ARBA" id="ARBA00023008"/>
    </source>
</evidence>
<evidence type="ECO:0000313" key="8">
    <source>
        <dbReference type="EMBL" id="GCD20934.1"/>
    </source>
</evidence>
<proteinExistence type="predicted"/>
<evidence type="ECO:0000259" key="7">
    <source>
        <dbReference type="Pfam" id="PF04234"/>
    </source>
</evidence>
<evidence type="ECO:0000256" key="5">
    <source>
        <dbReference type="SAM" id="MobiDB-lite"/>
    </source>
</evidence>
<dbReference type="PANTHER" id="PTHR34820">
    <property type="entry name" value="INNER MEMBRANE PROTEIN YEBZ"/>
    <property type="match status" value="1"/>
</dbReference>
<keyword evidence="9" id="KW-1185">Reference proteome</keyword>
<keyword evidence="6" id="KW-0472">Membrane</keyword>
<dbReference type="GO" id="GO:0005507">
    <property type="term" value="F:copper ion binding"/>
    <property type="evidence" value="ECO:0007669"/>
    <property type="project" value="InterPro"/>
</dbReference>
<keyword evidence="3" id="KW-0732">Signal</keyword>
<sequence length="282" mass="27108">MLDDMLRTAARRVTPPSLHARTEGRGPRGLRRAAGSTLGRVVAVVGVVGALALLGAPAAQAHNTLRASDPADGATVAFAPDRVTLTFDMPATAIGTEVVVTAADGRVVSAGAAELVDATVAQPLAGELPAGAYAVAWRVTSADGHPIEGTLGFTATASTVAGTGGAAVPAPEPTADDASPSPSPSPGASESASSAPTADPTASAVPDADDSADEPAVAGPLLIGIGAVLVIAGGVAAWYLLRRRPDDAGGPRAGTGAPGPGTSGTGTPGTGTSEGDPAGPTA</sequence>
<dbReference type="GO" id="GO:0046688">
    <property type="term" value="P:response to copper ion"/>
    <property type="evidence" value="ECO:0007669"/>
    <property type="project" value="InterPro"/>
</dbReference>
<gene>
    <name evidence="8" type="ORF">CTKZ_24960</name>
</gene>
<feature type="compositionally biased region" description="Low complexity" evidence="5">
    <location>
        <begin position="176"/>
        <end position="206"/>
    </location>
</feature>
<dbReference type="SUPFAM" id="SSF81296">
    <property type="entry name" value="E set domains"/>
    <property type="match status" value="1"/>
</dbReference>
<keyword evidence="6" id="KW-1133">Transmembrane helix</keyword>
<dbReference type="InterPro" id="IPR032694">
    <property type="entry name" value="CopC/D"/>
</dbReference>
<protein>
    <recommendedName>
        <fullName evidence="7">CopC domain-containing protein</fullName>
    </recommendedName>
</protein>
<keyword evidence="4" id="KW-0186">Copper</keyword>
<dbReference type="Proteomes" id="UP000288246">
    <property type="component" value="Unassembled WGS sequence"/>
</dbReference>
<feature type="transmembrane region" description="Helical" evidence="6">
    <location>
        <begin position="38"/>
        <end position="59"/>
    </location>
</feature>
<evidence type="ECO:0000313" key="9">
    <source>
        <dbReference type="Proteomes" id="UP000288246"/>
    </source>
</evidence>
<dbReference type="PANTHER" id="PTHR34820:SF4">
    <property type="entry name" value="INNER MEMBRANE PROTEIN YEBZ"/>
    <property type="match status" value="1"/>
</dbReference>
<evidence type="ECO:0000256" key="6">
    <source>
        <dbReference type="SAM" id="Phobius"/>
    </source>
</evidence>
<accession>A0A401V1Z8</accession>
<dbReference type="GO" id="GO:0042597">
    <property type="term" value="C:periplasmic space"/>
    <property type="evidence" value="ECO:0007669"/>
    <property type="project" value="InterPro"/>
</dbReference>